<gene>
    <name evidence="2" type="ORF">VU00_12022</name>
</gene>
<dbReference type="InterPro" id="IPR044146">
    <property type="entry name" value="S1_Tex"/>
</dbReference>
<dbReference type="GO" id="GO:0003729">
    <property type="term" value="F:mRNA binding"/>
    <property type="evidence" value="ECO:0007669"/>
    <property type="project" value="UniProtKB-ARBA"/>
</dbReference>
<dbReference type="PANTHER" id="PTHR10724:SF10">
    <property type="entry name" value="S1 RNA-BINDING DOMAIN-CONTAINING PROTEIN 1"/>
    <property type="match status" value="1"/>
</dbReference>
<protein>
    <submittedName>
        <fullName evidence="2">Helix-hairpin-helix motif-containing protein</fullName>
    </submittedName>
</protein>
<dbReference type="InterPro" id="IPR012340">
    <property type="entry name" value="NA-bd_OB-fold"/>
</dbReference>
<dbReference type="InterPro" id="IPR050437">
    <property type="entry name" value="Ribos_protein_bS1-like"/>
</dbReference>
<dbReference type="CDD" id="cd05685">
    <property type="entry name" value="S1_Tex"/>
    <property type="match status" value="1"/>
</dbReference>
<dbReference type="InterPro" id="IPR041692">
    <property type="entry name" value="HHH_9"/>
</dbReference>
<dbReference type="GO" id="GO:0005737">
    <property type="term" value="C:cytoplasm"/>
    <property type="evidence" value="ECO:0007669"/>
    <property type="project" value="UniProtKB-ARBA"/>
</dbReference>
<name>A0A444J9V5_9BACT</name>
<dbReference type="SUPFAM" id="SSF47781">
    <property type="entry name" value="RuvA domain 2-like"/>
    <property type="match status" value="2"/>
</dbReference>
<comment type="caution">
    <text evidence="2">The sequence shown here is derived from an EMBL/GenBank/DDBJ whole genome shotgun (WGS) entry which is preliminary data.</text>
</comment>
<dbReference type="Gene3D" id="2.40.50.140">
    <property type="entry name" value="Nucleic acid-binding proteins"/>
    <property type="match status" value="1"/>
</dbReference>
<dbReference type="GO" id="GO:0006412">
    <property type="term" value="P:translation"/>
    <property type="evidence" value="ECO:0007669"/>
    <property type="project" value="TreeGrafter"/>
</dbReference>
<evidence type="ECO:0000313" key="3">
    <source>
        <dbReference type="Proteomes" id="UP000287615"/>
    </source>
</evidence>
<dbReference type="Proteomes" id="UP000287615">
    <property type="component" value="Unassembled WGS sequence"/>
</dbReference>
<dbReference type="FunFam" id="2.40.50.140:FF:000051">
    <property type="entry name" value="RNA-binding transcriptional accessory protein"/>
    <property type="match status" value="1"/>
</dbReference>
<dbReference type="PANTHER" id="PTHR10724">
    <property type="entry name" value="30S RIBOSOMAL PROTEIN S1"/>
    <property type="match status" value="1"/>
</dbReference>
<organism evidence="2 3">
    <name type="scientific">Candidatus Electrothrix marina</name>
    <dbReference type="NCBI Taxonomy" id="1859130"/>
    <lineage>
        <taxon>Bacteria</taxon>
        <taxon>Pseudomonadati</taxon>
        <taxon>Thermodesulfobacteriota</taxon>
        <taxon>Desulfobulbia</taxon>
        <taxon>Desulfobulbales</taxon>
        <taxon>Desulfobulbaceae</taxon>
        <taxon>Candidatus Electrothrix</taxon>
    </lineage>
</organism>
<dbReference type="Pfam" id="PF17674">
    <property type="entry name" value="HHH_9"/>
    <property type="match status" value="1"/>
</dbReference>
<dbReference type="InterPro" id="IPR010994">
    <property type="entry name" value="RuvA_2-like"/>
</dbReference>
<reference evidence="2 3" key="1">
    <citation type="submission" date="2017-01" db="EMBL/GenBank/DDBJ databases">
        <title>The cable genome- insights into the physiology and evolution of filamentous bacteria capable of sulfide oxidation via long distance electron transfer.</title>
        <authorList>
            <person name="Schreiber L."/>
            <person name="Bjerg J.T."/>
            <person name="Boggild A."/>
            <person name="Van De Vossenberg J."/>
            <person name="Meysman F."/>
            <person name="Nielsen L.P."/>
            <person name="Schramm A."/>
            <person name="Kjeldsen K.U."/>
        </authorList>
    </citation>
    <scope>NUCLEOTIDE SEQUENCE [LARGE SCALE GENOMIC DNA]</scope>
    <source>
        <strain evidence="2">A3</strain>
    </source>
</reference>
<dbReference type="Gene3D" id="1.10.150.310">
    <property type="entry name" value="Tex RuvX-like domain-like"/>
    <property type="match status" value="1"/>
</dbReference>
<dbReference type="SMART" id="SM00316">
    <property type="entry name" value="S1"/>
    <property type="match status" value="1"/>
</dbReference>
<dbReference type="AlphaFoldDB" id="A0A444J9V5"/>
<sequence length="212" mass="23660">MAAKIIAWRDEQGPFVNRKQLLKVPRLGAKAFEQCAGFLRIHGAENPLDNSAVHPERYAVVKKMAADLGCTISDLMEKKELRDRIDLQKYVCTTEQGDSLGLPTLRDILEELARPGRDPRQEFSAFSFADGVNAIGDLVEEMRLPGIVTNVTKFGAFVDVGVHQDGLVHISQLADRFVKDPAEVVKVGQQVTVRVLEVDQQRKRIALSLREK</sequence>
<feature type="domain" description="S1 motif" evidence="1">
    <location>
        <begin position="136"/>
        <end position="210"/>
    </location>
</feature>
<dbReference type="Pfam" id="PF12836">
    <property type="entry name" value="HHH_3"/>
    <property type="match status" value="1"/>
</dbReference>
<proteinExistence type="predicted"/>
<evidence type="ECO:0000313" key="2">
    <source>
        <dbReference type="EMBL" id="RWX49850.1"/>
    </source>
</evidence>
<dbReference type="EMBL" id="MTKR01000202">
    <property type="protein sequence ID" value="RWX49850.1"/>
    <property type="molecule type" value="Genomic_DNA"/>
</dbReference>
<dbReference type="InterPro" id="IPR003029">
    <property type="entry name" value="S1_domain"/>
</dbReference>
<dbReference type="GO" id="GO:0003735">
    <property type="term" value="F:structural constituent of ribosome"/>
    <property type="evidence" value="ECO:0007669"/>
    <property type="project" value="TreeGrafter"/>
</dbReference>
<dbReference type="Pfam" id="PF00575">
    <property type="entry name" value="S1"/>
    <property type="match status" value="1"/>
</dbReference>
<dbReference type="SUPFAM" id="SSF50249">
    <property type="entry name" value="Nucleic acid-binding proteins"/>
    <property type="match status" value="1"/>
</dbReference>
<evidence type="ECO:0000259" key="1">
    <source>
        <dbReference type="PROSITE" id="PS50126"/>
    </source>
</evidence>
<dbReference type="PROSITE" id="PS50126">
    <property type="entry name" value="S1"/>
    <property type="match status" value="1"/>
</dbReference>
<accession>A0A444J9V5</accession>